<evidence type="ECO:0000313" key="1">
    <source>
        <dbReference type="EMBL" id="NYZ64893.1"/>
    </source>
</evidence>
<gene>
    <name evidence="1" type="ORF">H0A36_02665</name>
</gene>
<dbReference type="EMBL" id="JACCKB010000002">
    <property type="protein sequence ID" value="NYZ64893.1"/>
    <property type="molecule type" value="Genomic_DNA"/>
</dbReference>
<proteinExistence type="predicted"/>
<sequence>MTLLRPLRKLRFGMSKPIVACLFLISINGLAETISVAVADWPPHYYKEKPTFFYYTAPNLYDPYVFFHLVDTPFSWESLDQLKEWEPIGVTAGYDYGKNFNKEPR</sequence>
<dbReference type="RefSeq" id="WP_180566914.1">
    <property type="nucleotide sequence ID" value="NZ_JACCKB010000002.1"/>
</dbReference>
<dbReference type="Proteomes" id="UP000569732">
    <property type="component" value="Unassembled WGS sequence"/>
</dbReference>
<name>A0A853HUE8_9GAMM</name>
<accession>A0A853HUE8</accession>
<protein>
    <submittedName>
        <fullName evidence="1">Uncharacterized protein</fullName>
    </submittedName>
</protein>
<keyword evidence="2" id="KW-1185">Reference proteome</keyword>
<reference evidence="1 2" key="1">
    <citation type="submission" date="2020-07" db="EMBL/GenBank/DDBJ databases">
        <title>Endozoicomonas sp. nov., isolated from sediment.</title>
        <authorList>
            <person name="Gu T."/>
        </authorList>
    </citation>
    <scope>NUCLEOTIDE SEQUENCE [LARGE SCALE GENOMIC DNA]</scope>
    <source>
        <strain evidence="1 2">SM1973</strain>
    </source>
</reference>
<evidence type="ECO:0000313" key="2">
    <source>
        <dbReference type="Proteomes" id="UP000569732"/>
    </source>
</evidence>
<comment type="caution">
    <text evidence="1">The sequence shown here is derived from an EMBL/GenBank/DDBJ whole genome shotgun (WGS) entry which is preliminary data.</text>
</comment>
<organism evidence="1 2">
    <name type="scientific">Spartinivicinus marinus</name>
    <dbReference type="NCBI Taxonomy" id="2994442"/>
    <lineage>
        <taxon>Bacteria</taxon>
        <taxon>Pseudomonadati</taxon>
        <taxon>Pseudomonadota</taxon>
        <taxon>Gammaproteobacteria</taxon>
        <taxon>Oceanospirillales</taxon>
        <taxon>Zooshikellaceae</taxon>
        <taxon>Spartinivicinus</taxon>
    </lineage>
</organism>
<dbReference type="AlphaFoldDB" id="A0A853HUE8"/>